<gene>
    <name evidence="1" type="ORF">HWN40_00360</name>
</gene>
<dbReference type="KEGG" id="mzi:HWN40_00360"/>
<dbReference type="PIRSF" id="PIRSF019464">
    <property type="entry name" value="UCP019464"/>
    <property type="match status" value="1"/>
</dbReference>
<keyword evidence="2" id="KW-1185">Reference proteome</keyword>
<dbReference type="EMBL" id="CP058215">
    <property type="protein sequence ID" value="QLC48835.1"/>
    <property type="molecule type" value="Genomic_DNA"/>
</dbReference>
<dbReference type="Proteomes" id="UP000509594">
    <property type="component" value="Chromosome"/>
</dbReference>
<dbReference type="Pfam" id="PF09886">
    <property type="entry name" value="DUF2113"/>
    <property type="match status" value="1"/>
</dbReference>
<accession>A0A7D5E7Q7</accession>
<dbReference type="RefSeq" id="WP_176963898.1">
    <property type="nucleotide sequence ID" value="NZ_CP058215.1"/>
</dbReference>
<evidence type="ECO:0000313" key="1">
    <source>
        <dbReference type="EMBL" id="QLC48835.1"/>
    </source>
</evidence>
<organism evidence="1 2">
    <name type="scientific">Methanolobus zinderi</name>
    <dbReference type="NCBI Taxonomy" id="536044"/>
    <lineage>
        <taxon>Archaea</taxon>
        <taxon>Methanobacteriati</taxon>
        <taxon>Methanobacteriota</taxon>
        <taxon>Stenosarchaea group</taxon>
        <taxon>Methanomicrobia</taxon>
        <taxon>Methanosarcinales</taxon>
        <taxon>Methanosarcinaceae</taxon>
        <taxon>Methanolobus</taxon>
    </lineage>
</organism>
<dbReference type="NCBIfam" id="TIGR03291">
    <property type="entry name" value="methan_mark_17"/>
    <property type="match status" value="1"/>
</dbReference>
<dbReference type="AlphaFoldDB" id="A0A7D5E7Q7"/>
<dbReference type="InterPro" id="IPR016762">
    <property type="entry name" value="Methan_mark_17"/>
</dbReference>
<sequence length="199" mass="22674">MEALETFIVESTVPEEGEAYRSIISDVISELVLGGAIGRIKVVIRPEDSLFQMAIILRGSQNPVKLSDFGEAGYGALEKKEVKITINEEKYLPALLEKLWARYGRGNVTQPERRTVLVRQKGDLETEIEFLMEMVVADPKQTLLSRLVEMAIRSTPEGFRVRYHSMKDNYFIFVASEDSLRPEWIDEGHKILAELQEVE</sequence>
<dbReference type="OrthoDB" id="52971at2157"/>
<name>A0A7D5E7Q7_9EURY</name>
<reference evidence="1 2" key="1">
    <citation type="submission" date="2020-06" db="EMBL/GenBank/DDBJ databases">
        <title>Methanolobus halotolerans sp. nov., isolated from a saline lake Tus in Siberia.</title>
        <authorList>
            <person name="Shen Y."/>
            <person name="Chen S.-C."/>
            <person name="Lai M.-C."/>
            <person name="Huang H.-H."/>
            <person name="Chiu H.-H."/>
            <person name="Tang S.-L."/>
            <person name="Rogozin D.Y."/>
            <person name="Degermendzhy A.G."/>
        </authorList>
    </citation>
    <scope>NUCLEOTIDE SEQUENCE [LARGE SCALE GENOMIC DNA]</scope>
    <source>
        <strain evidence="1 2">DSM 21339</strain>
    </source>
</reference>
<proteinExistence type="predicted"/>
<protein>
    <submittedName>
        <fullName evidence="1">Methanogenesis marker 17 protein</fullName>
    </submittedName>
</protein>
<dbReference type="GeneID" id="55820081"/>
<evidence type="ECO:0000313" key="2">
    <source>
        <dbReference type="Proteomes" id="UP000509594"/>
    </source>
</evidence>